<comment type="caution">
    <text evidence="3">The sequence shown here is derived from an EMBL/GenBank/DDBJ whole genome shotgun (WGS) entry which is preliminary data.</text>
</comment>
<reference evidence="4" key="1">
    <citation type="journal article" date="2019" name="Int. J. Syst. Evol. Microbiol.">
        <title>The Global Catalogue of Microorganisms (GCM) 10K type strain sequencing project: providing services to taxonomists for standard genome sequencing and annotation.</title>
        <authorList>
            <consortium name="The Broad Institute Genomics Platform"/>
            <consortium name="The Broad Institute Genome Sequencing Center for Infectious Disease"/>
            <person name="Wu L."/>
            <person name="Ma J."/>
        </authorList>
    </citation>
    <scope>NUCLEOTIDE SEQUENCE [LARGE SCALE GENOMIC DNA]</scope>
    <source>
        <strain evidence="4">CCUG 48316</strain>
    </source>
</reference>
<feature type="compositionally biased region" description="Polar residues" evidence="1">
    <location>
        <begin position="59"/>
        <end position="69"/>
    </location>
</feature>
<protein>
    <submittedName>
        <fullName evidence="3">Arc family DNA-binding protein</fullName>
    </submittedName>
</protein>
<dbReference type="Proteomes" id="UP001596292">
    <property type="component" value="Unassembled WGS sequence"/>
</dbReference>
<evidence type="ECO:0000313" key="3">
    <source>
        <dbReference type="EMBL" id="MFC6790567.1"/>
    </source>
</evidence>
<keyword evidence="3" id="KW-0238">DNA-binding</keyword>
<feature type="domain" description="Arc-like DNA binding" evidence="2">
    <location>
        <begin position="2"/>
        <end position="40"/>
    </location>
</feature>
<dbReference type="Gene3D" id="1.10.1220.10">
    <property type="entry name" value="Met repressor-like"/>
    <property type="match status" value="1"/>
</dbReference>
<dbReference type="SUPFAM" id="SSF47598">
    <property type="entry name" value="Ribbon-helix-helix"/>
    <property type="match status" value="1"/>
</dbReference>
<accession>A0ABW2BJG7</accession>
<dbReference type="InterPro" id="IPR013321">
    <property type="entry name" value="Arc_rbn_hlx_hlx"/>
</dbReference>
<evidence type="ECO:0000313" key="4">
    <source>
        <dbReference type="Proteomes" id="UP001596292"/>
    </source>
</evidence>
<dbReference type="GO" id="GO:0003677">
    <property type="term" value="F:DNA binding"/>
    <property type="evidence" value="ECO:0007669"/>
    <property type="project" value="UniProtKB-KW"/>
</dbReference>
<feature type="region of interest" description="Disordered" evidence="1">
    <location>
        <begin position="39"/>
        <end position="69"/>
    </location>
</feature>
<name>A0ABW2BJG7_9HYPH</name>
<keyword evidence="4" id="KW-1185">Reference proteome</keyword>
<sequence length="69" mass="7048">MLRFPDGMRARLAERAQSNLRSMNSEVVMILAAALSDEGKPATGGSLQANAPAAGPNDTALQGSPATHG</sequence>
<gene>
    <name evidence="3" type="ORF">ACFQE0_13720</name>
</gene>
<dbReference type="InterPro" id="IPR010985">
    <property type="entry name" value="Ribbon_hlx_hlx"/>
</dbReference>
<evidence type="ECO:0000256" key="1">
    <source>
        <dbReference type="SAM" id="MobiDB-lite"/>
    </source>
</evidence>
<dbReference type="Pfam" id="PF03869">
    <property type="entry name" value="Arc"/>
    <property type="match status" value="1"/>
</dbReference>
<dbReference type="EMBL" id="JBHSWN010000001">
    <property type="protein sequence ID" value="MFC6790567.1"/>
    <property type="molecule type" value="Genomic_DNA"/>
</dbReference>
<evidence type="ECO:0000259" key="2">
    <source>
        <dbReference type="Pfam" id="PF03869"/>
    </source>
</evidence>
<proteinExistence type="predicted"/>
<dbReference type="InterPro" id="IPR005569">
    <property type="entry name" value="Arc_DNA-bd_dom"/>
</dbReference>
<organism evidence="3 4">
    <name type="scientific">Methylobacterium komagatae</name>
    <dbReference type="NCBI Taxonomy" id="374425"/>
    <lineage>
        <taxon>Bacteria</taxon>
        <taxon>Pseudomonadati</taxon>
        <taxon>Pseudomonadota</taxon>
        <taxon>Alphaproteobacteria</taxon>
        <taxon>Hyphomicrobiales</taxon>
        <taxon>Methylobacteriaceae</taxon>
        <taxon>Methylobacterium</taxon>
    </lineage>
</organism>
<dbReference type="RefSeq" id="WP_378970492.1">
    <property type="nucleotide sequence ID" value="NZ_JBHSWN010000001.1"/>
</dbReference>